<comment type="caution">
    <text evidence="2">The sequence shown here is derived from an EMBL/GenBank/DDBJ whole genome shotgun (WGS) entry which is preliminary data.</text>
</comment>
<reference evidence="2 3" key="1">
    <citation type="submission" date="2020-02" db="EMBL/GenBank/DDBJ databases">
        <title>Rhodobacter algicola sp. nov., isolated from microalga culture.</title>
        <authorList>
            <person name="Park C.-Y."/>
        </authorList>
    </citation>
    <scope>NUCLEOTIDE SEQUENCE [LARGE SCALE GENOMIC DNA]</scope>
    <source>
        <strain evidence="2 3">ETT8</strain>
    </source>
</reference>
<protein>
    <recommendedName>
        <fullName evidence="4">ABC transporter permease</fullName>
    </recommendedName>
</protein>
<keyword evidence="1" id="KW-1133">Transmembrane helix</keyword>
<proteinExistence type="predicted"/>
<keyword evidence="3" id="KW-1185">Reference proteome</keyword>
<sequence length="114" mass="11662">MQKPYLLALLPAVLGLIAALNAFLAPMGNTGVDGTLGAGLAVIGTVAATLMIGIIAARPLPRAWSVTLGLLALLAALLTAVAGYFLMQTLLAALMAATFALLLVAFFVTDRRVL</sequence>
<feature type="transmembrane region" description="Helical" evidence="1">
    <location>
        <begin position="64"/>
        <end position="85"/>
    </location>
</feature>
<evidence type="ECO:0000256" key="1">
    <source>
        <dbReference type="SAM" id="Phobius"/>
    </source>
</evidence>
<dbReference type="Proteomes" id="UP000481421">
    <property type="component" value="Unassembled WGS sequence"/>
</dbReference>
<gene>
    <name evidence="2" type="ORF">G3572_17210</name>
</gene>
<dbReference type="AlphaFoldDB" id="A0A6B3RRM6"/>
<name>A0A6B3RRM6_9RHOB</name>
<organism evidence="2 3">
    <name type="scientific">Pseudotabrizicola algicola</name>
    <dbReference type="NCBI Taxonomy" id="2709381"/>
    <lineage>
        <taxon>Bacteria</taxon>
        <taxon>Pseudomonadati</taxon>
        <taxon>Pseudomonadota</taxon>
        <taxon>Alphaproteobacteria</taxon>
        <taxon>Rhodobacterales</taxon>
        <taxon>Paracoccaceae</taxon>
        <taxon>Pseudotabrizicola</taxon>
    </lineage>
</organism>
<dbReference type="EMBL" id="JAAIKE010000006">
    <property type="protein sequence ID" value="NEX47953.1"/>
    <property type="molecule type" value="Genomic_DNA"/>
</dbReference>
<keyword evidence="1" id="KW-0472">Membrane</keyword>
<evidence type="ECO:0000313" key="2">
    <source>
        <dbReference type="EMBL" id="NEX47953.1"/>
    </source>
</evidence>
<keyword evidence="1" id="KW-0812">Transmembrane</keyword>
<evidence type="ECO:0000313" key="3">
    <source>
        <dbReference type="Proteomes" id="UP000481421"/>
    </source>
</evidence>
<accession>A0A6B3RRM6</accession>
<feature type="transmembrane region" description="Helical" evidence="1">
    <location>
        <begin position="91"/>
        <end position="109"/>
    </location>
</feature>
<feature type="transmembrane region" description="Helical" evidence="1">
    <location>
        <begin position="38"/>
        <end position="57"/>
    </location>
</feature>
<dbReference type="RefSeq" id="WP_164614174.1">
    <property type="nucleotide sequence ID" value="NZ_JAAIKE010000006.1"/>
</dbReference>
<evidence type="ECO:0008006" key="4">
    <source>
        <dbReference type="Google" id="ProtNLM"/>
    </source>
</evidence>